<reference evidence="4 5" key="1">
    <citation type="journal article" date="2023" name="Elife">
        <title>Identification of key yeast species and microbe-microbe interactions impacting larval growth of Drosophila in the wild.</title>
        <authorList>
            <person name="Mure A."/>
            <person name="Sugiura Y."/>
            <person name="Maeda R."/>
            <person name="Honda K."/>
            <person name="Sakurai N."/>
            <person name="Takahashi Y."/>
            <person name="Watada M."/>
            <person name="Katoh T."/>
            <person name="Gotoh A."/>
            <person name="Gotoh Y."/>
            <person name="Taniguchi I."/>
            <person name="Nakamura K."/>
            <person name="Hayashi T."/>
            <person name="Katayama T."/>
            <person name="Uemura T."/>
            <person name="Hattori Y."/>
        </authorList>
    </citation>
    <scope>NUCLEOTIDE SEQUENCE [LARGE SCALE GENOMIC DNA]</scope>
    <source>
        <strain evidence="4 5">SC-9</strain>
    </source>
</reference>
<evidence type="ECO:0000256" key="2">
    <source>
        <dbReference type="ARBA" id="ARBA00022723"/>
    </source>
</evidence>
<dbReference type="GeneID" id="90075877"/>
<dbReference type="Proteomes" id="UP001360560">
    <property type="component" value="Unassembled WGS sequence"/>
</dbReference>
<dbReference type="SUPFAM" id="SSF56529">
    <property type="entry name" value="FAH"/>
    <property type="match status" value="1"/>
</dbReference>
<keyword evidence="2" id="KW-0479">Metal-binding</keyword>
<proteinExistence type="inferred from homology"/>
<dbReference type="EMBL" id="BTFZ01000013">
    <property type="protein sequence ID" value="GMM37902.1"/>
    <property type="molecule type" value="Genomic_DNA"/>
</dbReference>
<dbReference type="GO" id="GO:0046872">
    <property type="term" value="F:metal ion binding"/>
    <property type="evidence" value="ECO:0007669"/>
    <property type="project" value="UniProtKB-KW"/>
</dbReference>
<dbReference type="InterPro" id="IPR011234">
    <property type="entry name" value="Fumarylacetoacetase-like_C"/>
</dbReference>
<organism evidence="4 5">
    <name type="scientific">Saccharomycopsis crataegensis</name>
    <dbReference type="NCBI Taxonomy" id="43959"/>
    <lineage>
        <taxon>Eukaryota</taxon>
        <taxon>Fungi</taxon>
        <taxon>Dikarya</taxon>
        <taxon>Ascomycota</taxon>
        <taxon>Saccharomycotina</taxon>
        <taxon>Saccharomycetes</taxon>
        <taxon>Saccharomycopsidaceae</taxon>
        <taxon>Saccharomycopsis</taxon>
    </lineage>
</organism>
<dbReference type="FunFam" id="3.90.850.10:FF:000003">
    <property type="entry name" value="Fumarylacetoacetate hydrolase domain-containing 1"/>
    <property type="match status" value="1"/>
</dbReference>
<dbReference type="PANTHER" id="PTHR11820">
    <property type="entry name" value="ACYLPYRUVASE"/>
    <property type="match status" value="1"/>
</dbReference>
<feature type="domain" description="Fumarylacetoacetase-like C-terminal" evidence="3">
    <location>
        <begin position="25"/>
        <end position="222"/>
    </location>
</feature>
<evidence type="ECO:0000256" key="1">
    <source>
        <dbReference type="ARBA" id="ARBA00010211"/>
    </source>
</evidence>
<dbReference type="Pfam" id="PF01557">
    <property type="entry name" value="FAA_hydrolase"/>
    <property type="match status" value="1"/>
</dbReference>
<name>A0AAV5QSP1_9ASCO</name>
<dbReference type="InterPro" id="IPR036663">
    <property type="entry name" value="Fumarylacetoacetase_C_sf"/>
</dbReference>
<dbReference type="AlphaFoldDB" id="A0AAV5QSP1"/>
<comment type="similarity">
    <text evidence="1">Belongs to the FAH family.</text>
</comment>
<evidence type="ECO:0000259" key="3">
    <source>
        <dbReference type="Pfam" id="PF01557"/>
    </source>
</evidence>
<evidence type="ECO:0000313" key="4">
    <source>
        <dbReference type="EMBL" id="GMM37902.1"/>
    </source>
</evidence>
<dbReference type="PANTHER" id="PTHR11820:SF7">
    <property type="entry name" value="ACYLPYRUVASE FAHD1, MITOCHONDRIAL"/>
    <property type="match status" value="1"/>
</dbReference>
<keyword evidence="5" id="KW-1185">Reference proteome</keyword>
<protein>
    <submittedName>
        <fullName evidence="4">Fmp41 protein</fullName>
    </submittedName>
</protein>
<comment type="caution">
    <text evidence="4">The sequence shown here is derived from an EMBL/GenBank/DDBJ whole genome shotgun (WGS) entry which is preliminary data.</text>
</comment>
<sequence>MSKPISFATLSNLKMSYSYLSRASKIVCIGRNYVAHIKELNNQRPAEPFFFLKPPSSLLTNNSGEPILIPKNVVVHHEIELAAVLNRDLKNLTMDSFSDADVLDSIEGYALALDLTARSIQDVNKAKGLPWTIAKGFDTFCPISGFIPKSKIPDPYNCMLTCNVNNELRQHDLTSLMIFNLKKILVYMSGVMTLKKGDIVLTGTPKGVGPLKPGDTIDGHITIDGKIVEESIINFKCEENPSPFVFQAPK</sequence>
<dbReference type="RefSeq" id="XP_064854898.1">
    <property type="nucleotide sequence ID" value="XM_064998826.1"/>
</dbReference>
<dbReference type="GO" id="GO:0019752">
    <property type="term" value="P:carboxylic acid metabolic process"/>
    <property type="evidence" value="ECO:0007669"/>
    <property type="project" value="UniProtKB-ARBA"/>
</dbReference>
<accession>A0AAV5QSP1</accession>
<gene>
    <name evidence="4" type="ORF">DASC09_052270</name>
</gene>
<dbReference type="GO" id="GO:0018773">
    <property type="term" value="F:acetylpyruvate hydrolase activity"/>
    <property type="evidence" value="ECO:0007669"/>
    <property type="project" value="TreeGrafter"/>
</dbReference>
<evidence type="ECO:0000313" key="5">
    <source>
        <dbReference type="Proteomes" id="UP001360560"/>
    </source>
</evidence>
<dbReference type="GO" id="GO:0005739">
    <property type="term" value="C:mitochondrion"/>
    <property type="evidence" value="ECO:0007669"/>
    <property type="project" value="TreeGrafter"/>
</dbReference>
<dbReference type="Gene3D" id="3.90.850.10">
    <property type="entry name" value="Fumarylacetoacetase-like, C-terminal domain"/>
    <property type="match status" value="1"/>
</dbReference>